<dbReference type="KEGG" id="ned:HUN01_00245"/>
<dbReference type="RefSeq" id="WP_181927043.1">
    <property type="nucleotide sequence ID" value="NZ_CP054693.1"/>
</dbReference>
<reference evidence="2" key="1">
    <citation type="submission" date="2020-06" db="EMBL/GenBank/DDBJ databases">
        <title>Nostoc edaphicum CCNP1411 genome.</title>
        <authorList>
            <person name="Fidor A."/>
            <person name="Grabski M."/>
            <person name="Gawor J."/>
            <person name="Gromadka R."/>
            <person name="Wegrzyn G."/>
            <person name="Mazur-Marzec H."/>
        </authorList>
    </citation>
    <scope>NUCLEOTIDE SEQUENCE [LARGE SCALE GENOMIC DNA]</scope>
    <source>
        <strain evidence="2">CCNP1411</strain>
        <plasmid evidence="2">pne_1</plasmid>
    </source>
</reference>
<keyword evidence="2" id="KW-1185">Reference proteome</keyword>
<geneLocation type="plasmid" evidence="2">
    <name>pne_1</name>
</geneLocation>
<keyword evidence="1" id="KW-0614">Plasmid</keyword>
<sequence length="144" mass="16390">MPGVSDVSQKGISVRAGFTRNGKSKGISYQKDGQAFSGTQLGAAYTFPGLQKHLGVDYRPERDDKFINKLLLKPVKPLAVYERQKLFQEIELKPQQPQFTPPAEDEMSQAKRIAPSGLTWNEIFIEAQQKQMLEQKQRYRGFSR</sequence>
<name>A0A7D7L8K2_9NOSO</name>
<evidence type="ECO:0000313" key="1">
    <source>
        <dbReference type="EMBL" id="QMS86098.1"/>
    </source>
</evidence>
<dbReference type="AlphaFoldDB" id="A0A7D7L8K2"/>
<dbReference type="EMBL" id="CP054693">
    <property type="protein sequence ID" value="QMS86098.1"/>
    <property type="molecule type" value="Genomic_DNA"/>
</dbReference>
<proteinExistence type="predicted"/>
<organism evidence="1 2">
    <name type="scientific">Nostoc edaphicum CCNP1411</name>
    <dbReference type="NCBI Taxonomy" id="1472755"/>
    <lineage>
        <taxon>Bacteria</taxon>
        <taxon>Bacillati</taxon>
        <taxon>Cyanobacteriota</taxon>
        <taxon>Cyanophyceae</taxon>
        <taxon>Nostocales</taxon>
        <taxon>Nostocaceae</taxon>
        <taxon>Nostoc</taxon>
    </lineage>
</organism>
<dbReference type="Proteomes" id="UP000514713">
    <property type="component" value="Plasmid pNe_1"/>
</dbReference>
<evidence type="ECO:0000313" key="2">
    <source>
        <dbReference type="Proteomes" id="UP000514713"/>
    </source>
</evidence>
<accession>A0A7D7L8K2</accession>
<protein>
    <submittedName>
        <fullName evidence="1">Uncharacterized protein</fullName>
    </submittedName>
</protein>
<gene>
    <name evidence="1" type="ORF">HUN01_00245</name>
</gene>